<feature type="compositionally biased region" description="Polar residues" evidence="5">
    <location>
        <begin position="238"/>
        <end position="256"/>
    </location>
</feature>
<dbReference type="GO" id="GO:0000981">
    <property type="term" value="F:DNA-binding transcription factor activity, RNA polymerase II-specific"/>
    <property type="evidence" value="ECO:0007669"/>
    <property type="project" value="InterPro"/>
</dbReference>
<dbReference type="GO" id="GO:0004540">
    <property type="term" value="F:RNA nuclease activity"/>
    <property type="evidence" value="ECO:0007669"/>
    <property type="project" value="UniProtKB-ARBA"/>
</dbReference>
<dbReference type="PROSITE" id="PS50048">
    <property type="entry name" value="ZN2_CY6_FUNGAL_2"/>
    <property type="match status" value="1"/>
</dbReference>
<organism evidence="7 8">
    <name type="scientific">Tolypocladium paradoxum</name>
    <dbReference type="NCBI Taxonomy" id="94208"/>
    <lineage>
        <taxon>Eukaryota</taxon>
        <taxon>Fungi</taxon>
        <taxon>Dikarya</taxon>
        <taxon>Ascomycota</taxon>
        <taxon>Pezizomycotina</taxon>
        <taxon>Sordariomycetes</taxon>
        <taxon>Hypocreomycetidae</taxon>
        <taxon>Hypocreales</taxon>
        <taxon>Ophiocordycipitaceae</taxon>
        <taxon>Tolypocladium</taxon>
    </lineage>
</organism>
<protein>
    <submittedName>
        <fullName evidence="7">rRNA-processing protein fcf1</fullName>
    </submittedName>
</protein>
<evidence type="ECO:0000256" key="2">
    <source>
        <dbReference type="ARBA" id="ARBA00022723"/>
    </source>
</evidence>
<feature type="region of interest" description="Disordered" evidence="5">
    <location>
        <begin position="903"/>
        <end position="962"/>
    </location>
</feature>
<dbReference type="InterPro" id="IPR029060">
    <property type="entry name" value="PIN-like_dom_sf"/>
</dbReference>
<feature type="region of interest" description="Disordered" evidence="5">
    <location>
        <begin position="233"/>
        <end position="270"/>
    </location>
</feature>
<dbReference type="InterPro" id="IPR037503">
    <property type="entry name" value="Fcf1_PIN"/>
</dbReference>
<dbReference type="CDD" id="cd12148">
    <property type="entry name" value="fungal_TF_MHR"/>
    <property type="match status" value="1"/>
</dbReference>
<evidence type="ECO:0000259" key="6">
    <source>
        <dbReference type="PROSITE" id="PS50048"/>
    </source>
</evidence>
<feature type="domain" description="Zn(2)-C6 fungal-type" evidence="6">
    <location>
        <begin position="276"/>
        <end position="307"/>
    </location>
</feature>
<dbReference type="PANTHER" id="PTHR31001:SF49">
    <property type="entry name" value="ZN(II)2CYS6 TRANSCRIPTION FACTOR (EUROFUNG)"/>
    <property type="match status" value="1"/>
</dbReference>
<evidence type="ECO:0000256" key="4">
    <source>
        <dbReference type="ARBA" id="ARBA00024026"/>
    </source>
</evidence>
<feature type="compositionally biased region" description="Polar residues" evidence="5">
    <location>
        <begin position="907"/>
        <end position="941"/>
    </location>
</feature>
<dbReference type="InterPro" id="IPR036864">
    <property type="entry name" value="Zn2-C6_fun-type_DNA-bd_sf"/>
</dbReference>
<dbReference type="SMART" id="SM00066">
    <property type="entry name" value="GAL4"/>
    <property type="match status" value="1"/>
</dbReference>
<dbReference type="Gene3D" id="4.10.240.10">
    <property type="entry name" value="Zn(2)-C6 fungal-type DNA-binding domain"/>
    <property type="match status" value="1"/>
</dbReference>
<evidence type="ECO:0000313" key="7">
    <source>
        <dbReference type="EMBL" id="POR37058.1"/>
    </source>
</evidence>
<dbReference type="InterPro" id="IPR006984">
    <property type="entry name" value="Fcf1/UTP23"/>
</dbReference>
<evidence type="ECO:0000313" key="8">
    <source>
        <dbReference type="Proteomes" id="UP000237481"/>
    </source>
</evidence>
<keyword evidence="3" id="KW-0539">Nucleus</keyword>
<sequence length="1055" mass="117737">RYGLLTEKLSSTQHPPTSRRDTTSALLFNCPCRLKQIPTLESDPIPQAGAMGVAKKTRKFGQVKRVIGQRDARLKANKEKAELEAKAKAKSKTANGELVREVPQMPSNMFFQHNTALVPPYNVLVDTNFLSHTVQRKLSMLESMMDCLYAKCNPIITSCVMAELEKLGPKYRLALRVARDERWQRLECDHKGVYADDCLVDRVTKNRIYIVGTNDKALKQRLRKIPGVPLMSVARGKTPQQPASMVDSSPSDTSPLSEHPAQPHPHTQKRTRVLLSCAPCRASKLKCDRAQPCGQCAKKGRDDLCAYAPRPAARKRPATKGMSARLKRLEGMVRNMMDGEEAVGRPREQQEAPLVQGHVVRGERGTTYVGATHCMAMLEDIEDLKTYFVDEEDEDEGASPTDELDGPEMLLWSRGGPGNRDELLAQLPERHVADRLITRYFSSMSPSQREFSLHTMAVYDTNSTQISSTGQPLQELQVSFIRKLPVSKMLQYARFWQDPSSVSLHWIAQLFMILAFGVFFNSFTAPHEIEADSPLPIHDRIRQYRSCAGWALIWGKYTQPSAATLPAFLLYVEAHFLFNRAAQMNCYVLSGVCLRLMLKMGLHRDPSKLASISPFESEMRRRMWNMAVQIESLVAFHMGLPSMLQGIETDTAVPRNLRDEDFDEDSTFLPPGRPETDYTHMTYPIHKTRILRVFGQIARQAHALTPPSYAEVLKLDNLLQETWKSLPSFMAVRPLEECVGDAPTLILQRFGLAAVYNKCRCVLHRRYLAEPVPNREHDYSRTQCLDGALTLLNYQNIIWKACKPGNVLSHNGWFVSSLAIHDFLLAAVVVYLVIQDEHYSDVGGEHHWMNQQGAVPAKDELKDMIKRSHAIWSDIATEREELRKTADTLATILAKIGTPVGPRAGASGTTVNRSTASSGYEASMSWPSTAPKSSTGVSSNESDPLSSLGLDGSGSGPTPFSLDQLADVCSDMNIPGLDATGEALPSTLDFDASWMSVDNMDWRYLDVSLAHSHTAGTTAESTQTWMERLPLDDLDIMGPSAWNQPSGDDGTYRQG</sequence>
<evidence type="ECO:0000256" key="3">
    <source>
        <dbReference type="ARBA" id="ARBA00023242"/>
    </source>
</evidence>
<dbReference type="Pfam" id="PF04900">
    <property type="entry name" value="Fcf1"/>
    <property type="match status" value="1"/>
</dbReference>
<feature type="non-terminal residue" evidence="7">
    <location>
        <position position="1"/>
    </location>
</feature>
<gene>
    <name evidence="7" type="ORF">TPAR_02744</name>
</gene>
<dbReference type="AlphaFoldDB" id="A0A2S4L3Q5"/>
<reference evidence="7 8" key="1">
    <citation type="submission" date="2018-01" db="EMBL/GenBank/DDBJ databases">
        <title>Harnessing the power of phylogenomics to disentangle the directionality and signatures of interkingdom host jumping in the parasitic fungal genus Tolypocladium.</title>
        <authorList>
            <person name="Quandt C.A."/>
            <person name="Patterson W."/>
            <person name="Spatafora J.W."/>
        </authorList>
    </citation>
    <scope>NUCLEOTIDE SEQUENCE [LARGE SCALE GENOMIC DNA]</scope>
    <source>
        <strain evidence="7 8">NRBC 100945</strain>
    </source>
</reference>
<keyword evidence="2" id="KW-0479">Metal-binding</keyword>
<dbReference type="PANTHER" id="PTHR31001">
    <property type="entry name" value="UNCHARACTERIZED TRANSCRIPTIONAL REGULATORY PROTEIN"/>
    <property type="match status" value="1"/>
</dbReference>
<dbReference type="OrthoDB" id="76105at2759"/>
<accession>A0A2S4L3Q5</accession>
<dbReference type="Proteomes" id="UP000237481">
    <property type="component" value="Unassembled WGS sequence"/>
</dbReference>
<comment type="subcellular location">
    <subcellularLocation>
        <location evidence="1">Nucleus</location>
    </subcellularLocation>
</comment>
<dbReference type="SMART" id="SM00670">
    <property type="entry name" value="PINc"/>
    <property type="match status" value="1"/>
</dbReference>
<dbReference type="STRING" id="94208.A0A2S4L3Q5"/>
<feature type="region of interest" description="Disordered" evidence="5">
    <location>
        <begin position="1"/>
        <end position="22"/>
    </location>
</feature>
<dbReference type="CDD" id="cd09864">
    <property type="entry name" value="PIN_Fcf1-like"/>
    <property type="match status" value="1"/>
</dbReference>
<dbReference type="Pfam" id="PF04082">
    <property type="entry name" value="Fungal_trans"/>
    <property type="match status" value="1"/>
</dbReference>
<dbReference type="PROSITE" id="PS00463">
    <property type="entry name" value="ZN2_CY6_FUNGAL_1"/>
    <property type="match status" value="1"/>
</dbReference>
<dbReference type="EMBL" id="PKSG01000278">
    <property type="protein sequence ID" value="POR37058.1"/>
    <property type="molecule type" value="Genomic_DNA"/>
</dbReference>
<evidence type="ECO:0000256" key="1">
    <source>
        <dbReference type="ARBA" id="ARBA00004123"/>
    </source>
</evidence>
<dbReference type="SUPFAM" id="SSF57701">
    <property type="entry name" value="Zn2/Cys6 DNA-binding domain"/>
    <property type="match status" value="1"/>
</dbReference>
<dbReference type="SUPFAM" id="SSF88723">
    <property type="entry name" value="PIN domain-like"/>
    <property type="match status" value="1"/>
</dbReference>
<dbReference type="GO" id="GO:0008270">
    <property type="term" value="F:zinc ion binding"/>
    <property type="evidence" value="ECO:0007669"/>
    <property type="project" value="InterPro"/>
</dbReference>
<evidence type="ECO:0000256" key="5">
    <source>
        <dbReference type="SAM" id="MobiDB-lite"/>
    </source>
</evidence>
<dbReference type="Gene3D" id="3.40.50.1010">
    <property type="entry name" value="5'-nuclease"/>
    <property type="match status" value="1"/>
</dbReference>
<dbReference type="Pfam" id="PF00172">
    <property type="entry name" value="Zn_clus"/>
    <property type="match status" value="1"/>
</dbReference>
<dbReference type="SMART" id="SM00906">
    <property type="entry name" value="Fungal_trans"/>
    <property type="match status" value="1"/>
</dbReference>
<dbReference type="FunFam" id="3.40.50.1010:FF:000039">
    <property type="entry name" value="rRNA-processing protein FCF1 family protein"/>
    <property type="match status" value="1"/>
</dbReference>
<dbReference type="InterPro" id="IPR001138">
    <property type="entry name" value="Zn2Cys6_DnaBD"/>
</dbReference>
<dbReference type="GO" id="GO:0032040">
    <property type="term" value="C:small-subunit processome"/>
    <property type="evidence" value="ECO:0007669"/>
    <property type="project" value="InterPro"/>
</dbReference>
<name>A0A2S4L3Q5_9HYPO</name>
<dbReference type="GO" id="GO:0003677">
    <property type="term" value="F:DNA binding"/>
    <property type="evidence" value="ECO:0007669"/>
    <property type="project" value="InterPro"/>
</dbReference>
<keyword evidence="8" id="KW-1185">Reference proteome</keyword>
<dbReference type="InterPro" id="IPR002716">
    <property type="entry name" value="PIN_dom"/>
</dbReference>
<dbReference type="InterPro" id="IPR007219">
    <property type="entry name" value="XnlR_reg_dom"/>
</dbReference>
<comment type="similarity">
    <text evidence="4">Belongs to the UTP23/FCF1 family. FCF1 subfamily.</text>
</comment>
<proteinExistence type="inferred from homology"/>
<dbReference type="GO" id="GO:0006351">
    <property type="term" value="P:DNA-templated transcription"/>
    <property type="evidence" value="ECO:0007669"/>
    <property type="project" value="InterPro"/>
</dbReference>
<dbReference type="CDD" id="cd00067">
    <property type="entry name" value="GAL4"/>
    <property type="match status" value="1"/>
</dbReference>
<comment type="caution">
    <text evidence="7">The sequence shown here is derived from an EMBL/GenBank/DDBJ whole genome shotgun (WGS) entry which is preliminary data.</text>
</comment>
<dbReference type="InterPro" id="IPR050613">
    <property type="entry name" value="Sec_Metabolite_Reg"/>
</dbReference>